<dbReference type="SUPFAM" id="SSF52467">
    <property type="entry name" value="DHS-like NAD/FAD-binding domain"/>
    <property type="match status" value="1"/>
</dbReference>
<dbReference type="NCBIfam" id="NF005712">
    <property type="entry name" value="PRK07524.1"/>
    <property type="match status" value="1"/>
</dbReference>
<evidence type="ECO:0000259" key="6">
    <source>
        <dbReference type="Pfam" id="PF02775"/>
    </source>
</evidence>
<dbReference type="InterPro" id="IPR012000">
    <property type="entry name" value="Thiamin_PyroP_enz_cen_dom"/>
</dbReference>
<comment type="similarity">
    <text evidence="2 4">Belongs to the TPP enzyme family.</text>
</comment>
<evidence type="ECO:0000256" key="3">
    <source>
        <dbReference type="ARBA" id="ARBA00023052"/>
    </source>
</evidence>
<dbReference type="Gene3D" id="3.40.50.1220">
    <property type="entry name" value="TPP-binding domain"/>
    <property type="match status" value="1"/>
</dbReference>
<dbReference type="InterPro" id="IPR029035">
    <property type="entry name" value="DHS-like_NAD/FAD-binding_dom"/>
</dbReference>
<dbReference type="InterPro" id="IPR012001">
    <property type="entry name" value="Thiamin_PyroP_enz_TPP-bd_dom"/>
</dbReference>
<feature type="domain" description="Thiamine pyrophosphate enzyme TPP-binding" evidence="6">
    <location>
        <begin position="385"/>
        <end position="527"/>
    </location>
</feature>
<dbReference type="SUPFAM" id="SSF52518">
    <property type="entry name" value="Thiamin diphosphate-binding fold (THDP-binding)"/>
    <property type="match status" value="2"/>
</dbReference>
<dbReference type="PANTHER" id="PTHR18968:SF13">
    <property type="entry name" value="ACETOLACTATE SYNTHASE CATALYTIC SUBUNIT, MITOCHONDRIAL"/>
    <property type="match status" value="1"/>
</dbReference>
<dbReference type="InterPro" id="IPR000399">
    <property type="entry name" value="TPP-bd_CS"/>
</dbReference>
<dbReference type="Pfam" id="PF02776">
    <property type="entry name" value="TPP_enzyme_N"/>
    <property type="match status" value="1"/>
</dbReference>
<sequence length="536" mass="56586">MTKEIASGAALMQLLSAYGVDTVFGMPGVHTLEAYRGLDGAGIRHIGVRHEQGAGFMADGYARVSGKPGVCLIISGPGVTNAATPIGQAYSDSQPMLVISSVAATNDLGMGRGMLHEIRDQARVTEPITAFSLVAQNPDQVRELVHRAFAVFATERPRPCHISIPLDVFKQPDGREAKARVAPALPLCDPNSAEDAAKLLAKAKRPVIIAGGGSIGAAKELAALAEKIGAAVMPTIAGKGVIADDHPLAFEVTLDRPATQEFLGKADLVLAVGTELAEPDIWQDKPLALGGPLIRIDLDAAVLARDYDAAVAIRADAKASLAAIGAALDKLGAKGPGFRGGNEIAECRAAERAKLTALEQKHIKVLEALRRAVPRDGMVFTDMTQIAYTGYGFYRCFDPKTWFFPAGYGTLGFALPAAIGGQLAAPQRPCVAIMGDGGFLFTMQELATAVEQKLPLAILLWNNDSLAQIRDGMKARGIPAIGVNQLNPDYIAVAKAFGCKTAQPKSLADFERSLQDAFTADRPTLIEMREDASFLA</sequence>
<keyword evidence="9" id="KW-1185">Reference proteome</keyword>
<dbReference type="Gene3D" id="3.40.50.970">
    <property type="match status" value="2"/>
</dbReference>
<dbReference type="GO" id="GO:0047435">
    <property type="term" value="F:5-guanidino-2-oxopentanoate decarboxylase activity"/>
    <property type="evidence" value="ECO:0007669"/>
    <property type="project" value="UniProtKB-EC"/>
</dbReference>
<accession>A0ABU0YLQ9</accession>
<protein>
    <submittedName>
        <fullName evidence="8">5-guanidino-2-oxopentanoate decarboxylase</fullName>
        <ecNumber evidence="8">4.1.1.75</ecNumber>
    </submittedName>
</protein>
<gene>
    <name evidence="8" type="ORF">Q8A70_13250</name>
</gene>
<feature type="domain" description="Thiamine pyrophosphate enzyme N-terminal TPP-binding" evidence="7">
    <location>
        <begin position="8"/>
        <end position="122"/>
    </location>
</feature>
<dbReference type="CDD" id="cd07035">
    <property type="entry name" value="TPP_PYR_POX_like"/>
    <property type="match status" value="1"/>
</dbReference>
<keyword evidence="3 4" id="KW-0786">Thiamine pyrophosphate</keyword>
<evidence type="ECO:0000256" key="4">
    <source>
        <dbReference type="RuleBase" id="RU362132"/>
    </source>
</evidence>
<dbReference type="Pfam" id="PF02775">
    <property type="entry name" value="TPP_enzyme_C"/>
    <property type="match status" value="1"/>
</dbReference>
<dbReference type="PANTHER" id="PTHR18968">
    <property type="entry name" value="THIAMINE PYROPHOSPHATE ENZYMES"/>
    <property type="match status" value="1"/>
</dbReference>
<dbReference type="InterPro" id="IPR029061">
    <property type="entry name" value="THDP-binding"/>
</dbReference>
<keyword evidence="8" id="KW-0456">Lyase</keyword>
<name>A0ABU0YLQ9_9PROT</name>
<evidence type="ECO:0000259" key="5">
    <source>
        <dbReference type="Pfam" id="PF00205"/>
    </source>
</evidence>
<dbReference type="InterPro" id="IPR011766">
    <property type="entry name" value="TPP_enzyme_TPP-bd"/>
</dbReference>
<dbReference type="Proteomes" id="UP001230156">
    <property type="component" value="Unassembled WGS sequence"/>
</dbReference>
<organism evidence="8 9">
    <name type="scientific">Dongia sedimenti</name>
    <dbReference type="NCBI Taxonomy" id="3064282"/>
    <lineage>
        <taxon>Bacteria</taxon>
        <taxon>Pseudomonadati</taxon>
        <taxon>Pseudomonadota</taxon>
        <taxon>Alphaproteobacteria</taxon>
        <taxon>Rhodospirillales</taxon>
        <taxon>Dongiaceae</taxon>
        <taxon>Dongia</taxon>
    </lineage>
</organism>
<evidence type="ECO:0000256" key="1">
    <source>
        <dbReference type="ARBA" id="ARBA00001964"/>
    </source>
</evidence>
<dbReference type="EC" id="4.1.1.75" evidence="8"/>
<dbReference type="InterPro" id="IPR045229">
    <property type="entry name" value="TPP_enz"/>
</dbReference>
<evidence type="ECO:0000313" key="9">
    <source>
        <dbReference type="Proteomes" id="UP001230156"/>
    </source>
</evidence>
<dbReference type="EMBL" id="JAUYVI010000004">
    <property type="protein sequence ID" value="MDQ7248646.1"/>
    <property type="molecule type" value="Genomic_DNA"/>
</dbReference>
<dbReference type="CDD" id="cd00568">
    <property type="entry name" value="TPP_enzymes"/>
    <property type="match status" value="1"/>
</dbReference>
<comment type="caution">
    <text evidence="8">The sequence shown here is derived from an EMBL/GenBank/DDBJ whole genome shotgun (WGS) entry which is preliminary data.</text>
</comment>
<proteinExistence type="inferred from homology"/>
<evidence type="ECO:0000256" key="2">
    <source>
        <dbReference type="ARBA" id="ARBA00007812"/>
    </source>
</evidence>
<dbReference type="RefSeq" id="WP_379956125.1">
    <property type="nucleotide sequence ID" value="NZ_JAUYVI010000004.1"/>
</dbReference>
<dbReference type="PROSITE" id="PS00187">
    <property type="entry name" value="TPP_ENZYMES"/>
    <property type="match status" value="1"/>
</dbReference>
<reference evidence="9" key="1">
    <citation type="submission" date="2023-08" db="EMBL/GenBank/DDBJ databases">
        <title>Rhodospirillaceae gen. nov., a novel taxon isolated from the Yangtze River Yuezi River estuary sludge.</title>
        <authorList>
            <person name="Ruan L."/>
        </authorList>
    </citation>
    <scope>NUCLEOTIDE SEQUENCE [LARGE SCALE GENOMIC DNA]</scope>
    <source>
        <strain evidence="9">R-7</strain>
    </source>
</reference>
<comment type="cofactor">
    <cofactor evidence="1">
        <name>thiamine diphosphate</name>
        <dbReference type="ChEBI" id="CHEBI:58937"/>
    </cofactor>
</comment>
<dbReference type="Pfam" id="PF00205">
    <property type="entry name" value="TPP_enzyme_M"/>
    <property type="match status" value="1"/>
</dbReference>
<evidence type="ECO:0000259" key="7">
    <source>
        <dbReference type="Pfam" id="PF02776"/>
    </source>
</evidence>
<feature type="domain" description="Thiamine pyrophosphate enzyme central" evidence="5">
    <location>
        <begin position="194"/>
        <end position="324"/>
    </location>
</feature>
<evidence type="ECO:0000313" key="8">
    <source>
        <dbReference type="EMBL" id="MDQ7248646.1"/>
    </source>
</evidence>